<protein>
    <recommendedName>
        <fullName evidence="4">Craniofacial development protein 2-like</fullName>
    </recommendedName>
</protein>
<gene>
    <name evidence="2" type="ORF">RN001_010201</name>
</gene>
<evidence type="ECO:0000313" key="3">
    <source>
        <dbReference type="Proteomes" id="UP001353858"/>
    </source>
</evidence>
<evidence type="ECO:0008006" key="4">
    <source>
        <dbReference type="Google" id="ProtNLM"/>
    </source>
</evidence>
<feature type="compositionally biased region" description="Polar residues" evidence="1">
    <location>
        <begin position="100"/>
        <end position="113"/>
    </location>
</feature>
<keyword evidence="3" id="KW-1185">Reference proteome</keyword>
<evidence type="ECO:0000256" key="1">
    <source>
        <dbReference type="SAM" id="MobiDB-lite"/>
    </source>
</evidence>
<dbReference type="Gene3D" id="3.60.10.10">
    <property type="entry name" value="Endonuclease/exonuclease/phosphatase"/>
    <property type="match status" value="1"/>
</dbReference>
<comment type="caution">
    <text evidence="2">The sequence shown here is derived from an EMBL/GenBank/DDBJ whole genome shotgun (WGS) entry which is preliminary data.</text>
</comment>
<reference evidence="3" key="1">
    <citation type="submission" date="2023-01" db="EMBL/GenBank/DDBJ databases">
        <title>Key to firefly adult light organ development and bioluminescence: homeobox transcription factors regulate luciferase expression and transportation to peroxisome.</title>
        <authorList>
            <person name="Fu X."/>
        </authorList>
    </citation>
    <scope>NUCLEOTIDE SEQUENCE [LARGE SCALE GENOMIC DNA]</scope>
</reference>
<feature type="region of interest" description="Disordered" evidence="1">
    <location>
        <begin position="96"/>
        <end position="115"/>
    </location>
</feature>
<name>A0AAN7SQ79_9COLE</name>
<proteinExistence type="predicted"/>
<accession>A0AAN7SQ79</accession>
<sequence>MHNKKEKAKYINKWTSITARILHIEMDIEKHNKTSILVVYGPDENETAKVKDEFWNQLTEIIEAIKGRLIIIGDINGRVGKRNEESGACARIRIPPLRPTKSTTNHKSLQTGGPLSAERMANPSRMRCQCAPHCVGQHGHQQKR</sequence>
<dbReference type="AlphaFoldDB" id="A0AAN7SQ79"/>
<evidence type="ECO:0000313" key="2">
    <source>
        <dbReference type="EMBL" id="KAK4877695.1"/>
    </source>
</evidence>
<dbReference type="EMBL" id="JARPUR010000004">
    <property type="protein sequence ID" value="KAK4877695.1"/>
    <property type="molecule type" value="Genomic_DNA"/>
</dbReference>
<dbReference type="InterPro" id="IPR036691">
    <property type="entry name" value="Endo/exonu/phosph_ase_sf"/>
</dbReference>
<dbReference type="Proteomes" id="UP001353858">
    <property type="component" value="Unassembled WGS sequence"/>
</dbReference>
<organism evidence="2 3">
    <name type="scientific">Aquatica leii</name>
    <dbReference type="NCBI Taxonomy" id="1421715"/>
    <lineage>
        <taxon>Eukaryota</taxon>
        <taxon>Metazoa</taxon>
        <taxon>Ecdysozoa</taxon>
        <taxon>Arthropoda</taxon>
        <taxon>Hexapoda</taxon>
        <taxon>Insecta</taxon>
        <taxon>Pterygota</taxon>
        <taxon>Neoptera</taxon>
        <taxon>Endopterygota</taxon>
        <taxon>Coleoptera</taxon>
        <taxon>Polyphaga</taxon>
        <taxon>Elateriformia</taxon>
        <taxon>Elateroidea</taxon>
        <taxon>Lampyridae</taxon>
        <taxon>Luciolinae</taxon>
        <taxon>Aquatica</taxon>
    </lineage>
</organism>